<dbReference type="AlphaFoldDB" id="A0A2J6R2N4"/>
<dbReference type="SUPFAM" id="SSF53613">
    <property type="entry name" value="Ribokinase-like"/>
    <property type="match status" value="1"/>
</dbReference>
<dbReference type="PANTHER" id="PTHR42909">
    <property type="entry name" value="ZGC:136858"/>
    <property type="match status" value="1"/>
</dbReference>
<dbReference type="PANTHER" id="PTHR42909:SF1">
    <property type="entry name" value="CARBOHYDRATE KINASE PFKB DOMAIN-CONTAINING PROTEIN"/>
    <property type="match status" value="1"/>
</dbReference>
<proteinExistence type="inferred from homology"/>
<dbReference type="Proteomes" id="UP000235786">
    <property type="component" value="Unassembled WGS sequence"/>
</dbReference>
<dbReference type="InterPro" id="IPR022830">
    <property type="entry name" value="Indigdn_synthA-like"/>
</dbReference>
<keyword evidence="3" id="KW-0464">Manganese</keyword>
<keyword evidence="7" id="KW-1185">Reference proteome</keyword>
<keyword evidence="1" id="KW-0479">Metal-binding</keyword>
<evidence type="ECO:0000256" key="1">
    <source>
        <dbReference type="ARBA" id="ARBA00022723"/>
    </source>
</evidence>
<dbReference type="SUPFAM" id="SSF110581">
    <property type="entry name" value="Indigoidine synthase A-like"/>
    <property type="match status" value="1"/>
</dbReference>
<evidence type="ECO:0000256" key="5">
    <source>
        <dbReference type="ARBA" id="ARBA00023295"/>
    </source>
</evidence>
<reference evidence="6 7" key="1">
    <citation type="submission" date="2016-04" db="EMBL/GenBank/DDBJ databases">
        <title>A degradative enzymes factory behind the ericoid mycorrhizal symbiosis.</title>
        <authorList>
            <consortium name="DOE Joint Genome Institute"/>
            <person name="Martino E."/>
            <person name="Morin E."/>
            <person name="Grelet G."/>
            <person name="Kuo A."/>
            <person name="Kohler A."/>
            <person name="Daghino S."/>
            <person name="Barry K."/>
            <person name="Choi C."/>
            <person name="Cichocki N."/>
            <person name="Clum A."/>
            <person name="Copeland A."/>
            <person name="Hainaut M."/>
            <person name="Haridas S."/>
            <person name="Labutti K."/>
            <person name="Lindquist E."/>
            <person name="Lipzen A."/>
            <person name="Khouja H.-R."/>
            <person name="Murat C."/>
            <person name="Ohm R."/>
            <person name="Olson A."/>
            <person name="Spatafora J."/>
            <person name="Veneault-Fourrey C."/>
            <person name="Henrissat B."/>
            <person name="Grigoriev I."/>
            <person name="Martin F."/>
            <person name="Perotto S."/>
        </authorList>
    </citation>
    <scope>NUCLEOTIDE SEQUENCE [LARGE SCALE GENOMIC DNA]</scope>
    <source>
        <strain evidence="6 7">F</strain>
    </source>
</reference>
<dbReference type="Gene3D" id="3.40.1190.20">
    <property type="match status" value="1"/>
</dbReference>
<evidence type="ECO:0000313" key="6">
    <source>
        <dbReference type="EMBL" id="PMD32773.1"/>
    </source>
</evidence>
<dbReference type="InterPro" id="IPR029056">
    <property type="entry name" value="Ribokinase-like"/>
</dbReference>
<organism evidence="6 7">
    <name type="scientific">Hyaloscypha variabilis (strain UAMH 11265 / GT02V1 / F)</name>
    <name type="common">Meliniomyces variabilis</name>
    <dbReference type="NCBI Taxonomy" id="1149755"/>
    <lineage>
        <taxon>Eukaryota</taxon>
        <taxon>Fungi</taxon>
        <taxon>Dikarya</taxon>
        <taxon>Ascomycota</taxon>
        <taxon>Pezizomycotina</taxon>
        <taxon>Leotiomycetes</taxon>
        <taxon>Helotiales</taxon>
        <taxon>Hyaloscyphaceae</taxon>
        <taxon>Hyaloscypha</taxon>
        <taxon>Hyaloscypha variabilis</taxon>
    </lineage>
</organism>
<keyword evidence="4" id="KW-0456">Lyase</keyword>
<dbReference type="GO" id="GO:0046872">
    <property type="term" value="F:metal ion binding"/>
    <property type="evidence" value="ECO:0007669"/>
    <property type="project" value="UniProtKB-KW"/>
</dbReference>
<evidence type="ECO:0008006" key="8">
    <source>
        <dbReference type="Google" id="ProtNLM"/>
    </source>
</evidence>
<keyword evidence="5" id="KW-0326">Glycosidase</keyword>
<dbReference type="GO" id="GO:0016798">
    <property type="term" value="F:hydrolase activity, acting on glycosyl bonds"/>
    <property type="evidence" value="ECO:0007669"/>
    <property type="project" value="UniProtKB-KW"/>
</dbReference>
<evidence type="ECO:0000313" key="7">
    <source>
        <dbReference type="Proteomes" id="UP000235786"/>
    </source>
</evidence>
<dbReference type="STRING" id="1149755.A0A2J6R2N4"/>
<dbReference type="OrthoDB" id="198885at2759"/>
<dbReference type="GO" id="GO:0005737">
    <property type="term" value="C:cytoplasm"/>
    <property type="evidence" value="ECO:0007669"/>
    <property type="project" value="TreeGrafter"/>
</dbReference>
<keyword evidence="2" id="KW-0378">Hydrolase</keyword>
<dbReference type="GO" id="GO:0004730">
    <property type="term" value="F:pseudouridylate synthase activity"/>
    <property type="evidence" value="ECO:0007669"/>
    <property type="project" value="InterPro"/>
</dbReference>
<evidence type="ECO:0000256" key="3">
    <source>
        <dbReference type="ARBA" id="ARBA00023211"/>
    </source>
</evidence>
<accession>A0A2J6R2N4</accession>
<dbReference type="InterPro" id="IPR007342">
    <property type="entry name" value="PsuG"/>
</dbReference>
<dbReference type="Gene3D" id="3.40.1790.10">
    <property type="entry name" value="Indigoidine synthase domain"/>
    <property type="match status" value="1"/>
</dbReference>
<dbReference type="Pfam" id="PF04227">
    <property type="entry name" value="Indigoidine_A"/>
    <property type="match status" value="1"/>
</dbReference>
<protein>
    <recommendedName>
        <fullName evidence="8">Carbohydrate kinase PfkB domain-containing protein</fullName>
    </recommendedName>
</protein>
<dbReference type="EMBL" id="KZ613958">
    <property type="protein sequence ID" value="PMD32773.1"/>
    <property type="molecule type" value="Genomic_DNA"/>
</dbReference>
<sequence length="879" mass="94838">MMIGPASWQAPFRLVSRPNPVRHILIFSRSVSHQEPNNTYRGWRRPKGLFTHKPTLKPSSLTEHLVFQISPEVSNAVKNNLPVVALETTIYTHGFPYPENVALALDLEKIVRANGAIPATIGVVEGVARVGLTNEEITTLAAGAGNPDTMKVSRRDLPYILGMGVAGRKLNGGTTVSGTMLLASKAGIRVFGTGGLGGVHRGGQDTMDISADLTELGRTHVAVISSGCKSFLDIPRTLEYLETQGVTVCTFADGRTGPIDFPAFYTRDSGSKSPMVVQDAREAAAIIYSQTMFKEAKQFGMLFANPIPEEFALQKAEIDAAIDQAVQEAAEQGFHGHANTPFILSRIKDLTHGNSLPANRALIESNVAMAAKVAVELSKYDGPTSDDSFPRSQQRFLETLRKDFEFDRKKLDKMLATMNSPKAPGNTENLVSAVQDKATQPHLGKEAAQNPDIVVYGSVAMDLSCDYAPPSEGAASSSNDTAVSPQMHTSNLAAISPSVGGVGRNVALAAHRAGGNISVLLRSLVANDIAGQMILTALEREGLYTGSIRSLPLQQSHRQNRTAQYVAVNDAKKDLVLAMADMSIFSAPNPPKLNMSDVSAKWGVVDANWHPQRLRKIIIKLKLSNVKVAYEPVSVPKSGGVFQPSMDVPKVGANAEQPHVPNSLGLFPAHTIDLATPNQHELAAMHAAAKKWEFFDSQRWWQIIDSLGIPSSGARDRFVSITTHKMTDEGIPFQTIQLLPFIPTILTKLGADGVLLTEILKPDDLRLTDPAHAPYILSRTSNGSTEIGGVYMRLFPPVEVVEDVVSVNGVGDTFLGVLLAGLAKGLELNEDLVNIAQRGAVMTLRSKEAVSPQLGELTQEFHRLQRKEITEGATASHEI</sequence>
<evidence type="ECO:0000256" key="4">
    <source>
        <dbReference type="ARBA" id="ARBA00023239"/>
    </source>
</evidence>
<dbReference type="HAMAP" id="MF_01876">
    <property type="entry name" value="PsiMP_glycosidase"/>
    <property type="match status" value="1"/>
</dbReference>
<dbReference type="CDD" id="cd01941">
    <property type="entry name" value="YeiC_kinase_like"/>
    <property type="match status" value="1"/>
</dbReference>
<gene>
    <name evidence="6" type="ORF">L207DRAFT_590466</name>
</gene>
<evidence type="ECO:0000256" key="2">
    <source>
        <dbReference type="ARBA" id="ARBA00022801"/>
    </source>
</evidence>
<name>A0A2J6R2N4_HYAVF</name>